<protein>
    <submittedName>
        <fullName evidence="1">Uncharacterized protein</fullName>
    </submittedName>
</protein>
<organism evidence="1 2">
    <name type="scientific">Solanum tuberosum</name>
    <name type="common">Potato</name>
    <dbReference type="NCBI Taxonomy" id="4113"/>
    <lineage>
        <taxon>Eukaryota</taxon>
        <taxon>Viridiplantae</taxon>
        <taxon>Streptophyta</taxon>
        <taxon>Embryophyta</taxon>
        <taxon>Tracheophyta</taxon>
        <taxon>Spermatophyta</taxon>
        <taxon>Magnoliopsida</taxon>
        <taxon>eudicotyledons</taxon>
        <taxon>Gunneridae</taxon>
        <taxon>Pentapetalae</taxon>
        <taxon>asterids</taxon>
        <taxon>lamiids</taxon>
        <taxon>Solanales</taxon>
        <taxon>Solanaceae</taxon>
        <taxon>Solanoideae</taxon>
        <taxon>Solaneae</taxon>
        <taxon>Solanum</taxon>
    </lineage>
</organism>
<proteinExistence type="predicted"/>
<evidence type="ECO:0000313" key="2">
    <source>
        <dbReference type="Proteomes" id="UP000011115"/>
    </source>
</evidence>
<accession>M1ARV8</accession>
<name>M1ARV8_SOLTU</name>
<dbReference type="Gramene" id="PGSC0003DMT400028911">
    <property type="protein sequence ID" value="PGSC0003DMT400028911"/>
    <property type="gene ID" value="PGSC0003DMG400011128"/>
</dbReference>
<dbReference type="HOGENOM" id="CLU_2946209_0_0_1"/>
<reference evidence="2" key="1">
    <citation type="journal article" date="2011" name="Nature">
        <title>Genome sequence and analysis of the tuber crop potato.</title>
        <authorList>
            <consortium name="The Potato Genome Sequencing Consortium"/>
        </authorList>
    </citation>
    <scope>NUCLEOTIDE SEQUENCE [LARGE SCALE GENOMIC DNA]</scope>
    <source>
        <strain evidence="2">cv. DM1-3 516 R44</strain>
    </source>
</reference>
<sequence length="60" mass="6836">MKIGREQGQKRELLSDLRFKFFPKPKNCCLYKISTKIPQNPNDKIKWAAVAEKAVGVVAC</sequence>
<keyword evidence="2" id="KW-1185">Reference proteome</keyword>
<dbReference type="EnsemblPlants" id="PGSC0003DMT400028911">
    <property type="protein sequence ID" value="PGSC0003DMT400028911"/>
    <property type="gene ID" value="PGSC0003DMG400011128"/>
</dbReference>
<dbReference type="PaxDb" id="4113-PGSC0003DMT400028911"/>
<evidence type="ECO:0000313" key="1">
    <source>
        <dbReference type="EnsemblPlants" id="PGSC0003DMT400028911"/>
    </source>
</evidence>
<dbReference type="InParanoid" id="M1ARV8"/>
<dbReference type="AlphaFoldDB" id="M1ARV8"/>
<reference evidence="1" key="2">
    <citation type="submission" date="2015-06" db="UniProtKB">
        <authorList>
            <consortium name="EnsemblPlants"/>
        </authorList>
    </citation>
    <scope>IDENTIFICATION</scope>
    <source>
        <strain evidence="1">DM1-3 516 R44</strain>
    </source>
</reference>
<dbReference type="Proteomes" id="UP000011115">
    <property type="component" value="Unassembled WGS sequence"/>
</dbReference>